<comment type="subcellular location">
    <subcellularLocation>
        <location evidence="1">Membrane</location>
        <topology evidence="1">Multi-pass membrane protein</topology>
    </subcellularLocation>
</comment>
<keyword evidence="4 6" id="KW-1133">Transmembrane helix</keyword>
<evidence type="ECO:0000256" key="5">
    <source>
        <dbReference type="ARBA" id="ARBA00023136"/>
    </source>
</evidence>
<dbReference type="RefSeq" id="WP_249710393.1">
    <property type="nucleotide sequence ID" value="NZ_JAMFMB010000015.1"/>
</dbReference>
<dbReference type="Proteomes" id="UP001203880">
    <property type="component" value="Unassembled WGS sequence"/>
</dbReference>
<dbReference type="PANTHER" id="PTHR32322">
    <property type="entry name" value="INNER MEMBRANE TRANSPORTER"/>
    <property type="match status" value="1"/>
</dbReference>
<dbReference type="Pfam" id="PF00892">
    <property type="entry name" value="EamA"/>
    <property type="match status" value="2"/>
</dbReference>
<feature type="transmembrane region" description="Helical" evidence="6">
    <location>
        <begin position="277"/>
        <end position="297"/>
    </location>
</feature>
<dbReference type="PANTHER" id="PTHR32322:SF2">
    <property type="entry name" value="EAMA DOMAIN-CONTAINING PROTEIN"/>
    <property type="match status" value="1"/>
</dbReference>
<name>A0ABT0Q3C5_9RHOB</name>
<feature type="transmembrane region" description="Helical" evidence="6">
    <location>
        <begin position="190"/>
        <end position="209"/>
    </location>
</feature>
<feature type="transmembrane region" description="Helical" evidence="6">
    <location>
        <begin position="221"/>
        <end position="242"/>
    </location>
</feature>
<evidence type="ECO:0000256" key="6">
    <source>
        <dbReference type="SAM" id="Phobius"/>
    </source>
</evidence>
<feature type="transmembrane region" description="Helical" evidence="6">
    <location>
        <begin position="131"/>
        <end position="148"/>
    </location>
</feature>
<dbReference type="InterPro" id="IPR037185">
    <property type="entry name" value="EmrE-like"/>
</dbReference>
<keyword evidence="9" id="KW-1185">Reference proteome</keyword>
<proteinExistence type="inferred from homology"/>
<feature type="transmembrane region" description="Helical" evidence="6">
    <location>
        <begin position="96"/>
        <end position="119"/>
    </location>
</feature>
<feature type="transmembrane region" description="Helical" evidence="6">
    <location>
        <begin position="160"/>
        <end position="178"/>
    </location>
</feature>
<evidence type="ECO:0000259" key="7">
    <source>
        <dbReference type="Pfam" id="PF00892"/>
    </source>
</evidence>
<organism evidence="8 9">
    <name type="scientific">Ruegeria spongiae</name>
    <dbReference type="NCBI Taxonomy" id="2942209"/>
    <lineage>
        <taxon>Bacteria</taxon>
        <taxon>Pseudomonadati</taxon>
        <taxon>Pseudomonadota</taxon>
        <taxon>Alphaproteobacteria</taxon>
        <taxon>Rhodobacterales</taxon>
        <taxon>Roseobacteraceae</taxon>
        <taxon>Ruegeria</taxon>
    </lineage>
</organism>
<dbReference type="EMBL" id="JAMFMB010000015">
    <property type="protein sequence ID" value="MCL6284369.1"/>
    <property type="molecule type" value="Genomic_DNA"/>
</dbReference>
<sequence length="305" mass="32351">MTQAPDITAKSWLMIATLGLVWGATFMVIELSLRGITPFWLATARISFAALLTLTIWRIMGGRIWLGEGSAWGALAVTGVLSTALPFMLLSWGQQYVTSGFAGVSMAAVVLMVLPLAHVFVPGERMTQRRVLGFLIGFAGVVVLIGGQAFDTTGAKLEGWGRLACLSAACCYATSSVMMRKLPAIDPYALAALQLSIGTCVVLPAALIVEGPPPLPSSETLFYLALLGLVPTAAANLLRVLVIRSAGPVFMGLTNYQVPLWSVILGAVFLHEPLPQSLLLAMILILGGMGLSQYGALKRLFFAGR</sequence>
<comment type="caution">
    <text evidence="8">The sequence shown here is derived from an EMBL/GenBank/DDBJ whole genome shotgun (WGS) entry which is preliminary data.</text>
</comment>
<feature type="transmembrane region" description="Helical" evidence="6">
    <location>
        <begin position="71"/>
        <end position="90"/>
    </location>
</feature>
<dbReference type="InterPro" id="IPR000620">
    <property type="entry name" value="EamA_dom"/>
</dbReference>
<keyword evidence="5 6" id="KW-0472">Membrane</keyword>
<evidence type="ECO:0000313" key="9">
    <source>
        <dbReference type="Proteomes" id="UP001203880"/>
    </source>
</evidence>
<evidence type="ECO:0000256" key="1">
    <source>
        <dbReference type="ARBA" id="ARBA00004141"/>
    </source>
</evidence>
<reference evidence="8" key="1">
    <citation type="submission" date="2022-05" db="EMBL/GenBank/DDBJ databases">
        <authorList>
            <person name="Park J.-S."/>
        </authorList>
    </citation>
    <scope>NUCLEOTIDE SEQUENCE</scope>
    <source>
        <strain evidence="8">2012CJ41-6</strain>
    </source>
</reference>
<protein>
    <submittedName>
        <fullName evidence="8">DMT family transporter</fullName>
    </submittedName>
</protein>
<feature type="domain" description="EamA" evidence="7">
    <location>
        <begin position="160"/>
        <end position="291"/>
    </location>
</feature>
<evidence type="ECO:0000256" key="2">
    <source>
        <dbReference type="ARBA" id="ARBA00007362"/>
    </source>
</evidence>
<comment type="similarity">
    <text evidence="2">Belongs to the EamA transporter family.</text>
</comment>
<evidence type="ECO:0000256" key="3">
    <source>
        <dbReference type="ARBA" id="ARBA00022692"/>
    </source>
</evidence>
<dbReference type="SUPFAM" id="SSF103481">
    <property type="entry name" value="Multidrug resistance efflux transporter EmrE"/>
    <property type="match status" value="2"/>
</dbReference>
<evidence type="ECO:0000313" key="8">
    <source>
        <dbReference type="EMBL" id="MCL6284369.1"/>
    </source>
</evidence>
<accession>A0ABT0Q3C5</accession>
<evidence type="ECO:0000256" key="4">
    <source>
        <dbReference type="ARBA" id="ARBA00022989"/>
    </source>
</evidence>
<feature type="domain" description="EamA" evidence="7">
    <location>
        <begin position="13"/>
        <end position="145"/>
    </location>
</feature>
<feature type="transmembrane region" description="Helical" evidence="6">
    <location>
        <begin position="39"/>
        <end position="59"/>
    </location>
</feature>
<gene>
    <name evidence="8" type="ORF">M3P21_12620</name>
</gene>
<feature type="transmembrane region" description="Helical" evidence="6">
    <location>
        <begin position="12"/>
        <end position="33"/>
    </location>
</feature>
<dbReference type="InterPro" id="IPR050638">
    <property type="entry name" value="AA-Vitamin_Transporters"/>
</dbReference>
<feature type="transmembrane region" description="Helical" evidence="6">
    <location>
        <begin position="249"/>
        <end position="271"/>
    </location>
</feature>
<keyword evidence="3 6" id="KW-0812">Transmembrane</keyword>